<keyword evidence="2" id="KW-1185">Reference proteome</keyword>
<dbReference type="GO" id="GO:0032979">
    <property type="term" value="P:protein insertion into mitochondrial inner membrane from matrix"/>
    <property type="evidence" value="ECO:0007669"/>
    <property type="project" value="EnsemblFungi"/>
</dbReference>
<dbReference type="GO" id="GO:0005759">
    <property type="term" value="C:mitochondrial matrix"/>
    <property type="evidence" value="ECO:0007669"/>
    <property type="project" value="EnsemblFungi"/>
</dbReference>
<dbReference type="Proteomes" id="UP000054304">
    <property type="component" value="Unassembled WGS sequence"/>
</dbReference>
<evidence type="ECO:0000313" key="2">
    <source>
        <dbReference type="Proteomes" id="UP000054304"/>
    </source>
</evidence>
<organism evidence="1 2">
    <name type="scientific">Lachancea lanzarotensis</name>
    <dbReference type="NCBI Taxonomy" id="1245769"/>
    <lineage>
        <taxon>Eukaryota</taxon>
        <taxon>Fungi</taxon>
        <taxon>Dikarya</taxon>
        <taxon>Ascomycota</taxon>
        <taxon>Saccharomycotina</taxon>
        <taxon>Saccharomycetes</taxon>
        <taxon>Saccharomycetales</taxon>
        <taxon>Saccharomycetaceae</taxon>
        <taxon>Lachancea</taxon>
    </lineage>
</organism>
<dbReference type="AlphaFoldDB" id="A0A0C7N4E7"/>
<protein>
    <submittedName>
        <fullName evidence="1">LALA0S03e03928g1_1</fullName>
    </submittedName>
</protein>
<proteinExistence type="predicted"/>
<dbReference type="RefSeq" id="XP_022627720.1">
    <property type="nucleotide sequence ID" value="XM_022773225.1"/>
</dbReference>
<name>A0A0C7N4E7_9SACH</name>
<dbReference type="Gene3D" id="1.25.40.10">
    <property type="entry name" value="Tetratricopeptide repeat domain"/>
    <property type="match status" value="1"/>
</dbReference>
<accession>A0A0C7N4E7</accession>
<gene>
    <name evidence="1" type="ORF">LALA0_S03e03928g</name>
</gene>
<dbReference type="STRING" id="1245769.A0A0C7N4E7"/>
<evidence type="ECO:0000313" key="1">
    <source>
        <dbReference type="EMBL" id="CEP61486.1"/>
    </source>
</evidence>
<reference evidence="1 2" key="1">
    <citation type="submission" date="2014-12" db="EMBL/GenBank/DDBJ databases">
        <authorList>
            <person name="Neuveglise Cecile"/>
        </authorList>
    </citation>
    <scope>NUCLEOTIDE SEQUENCE [LARGE SCALE GENOMIC DNA]</scope>
    <source>
        <strain evidence="1 2">CBS 12615</strain>
    </source>
</reference>
<sequence length="379" mass="43857">MDRHLNIFRGRFSRAYSSKRPPFRDVFPNKKLVNRLLFEMDSRLAFSKLYPVYEAVYNSLESEVSGKTIPTSFKGEDVLIMKKVLEKVRHRTKTVNKNLTVLENELLENAAELGNNDAISALAFQVLENAHRNTPADVTHAKKLIKTLYQISHPLTVKLTADLAFTRNDFDSAEQYYKKFLELESDTYRAGEVTGKLGIINFRKPNLREAERYFLESIRLCPLEQVVQSYYHLSQLYMDSEPLKARCLMESAASEGFKESFQLLGFLEMNYFHDNTKALEWFKLGMELFDFECFIGYFDCSIKLKSYQKAKKCLQSMQTLSSNNEIAKKSFKLFIDSRAEQIKLLEFRTTRVVKATDLYINGNDLNSGSSLGKGNRWDL</sequence>
<dbReference type="GeneID" id="34684910"/>
<dbReference type="HOGENOM" id="CLU_047859_0_0_1"/>
<dbReference type="EMBL" id="LN736362">
    <property type="protein sequence ID" value="CEP61486.1"/>
    <property type="molecule type" value="Genomic_DNA"/>
</dbReference>
<dbReference type="OrthoDB" id="1658288at2759"/>
<dbReference type="InterPro" id="IPR011990">
    <property type="entry name" value="TPR-like_helical_dom_sf"/>
</dbReference>
<dbReference type="SUPFAM" id="SSF81901">
    <property type="entry name" value="HCP-like"/>
    <property type="match status" value="1"/>
</dbReference>